<dbReference type="InterPro" id="IPR003729">
    <property type="entry name" value="Bi_nuclease_dom"/>
</dbReference>
<evidence type="ECO:0000313" key="4">
    <source>
        <dbReference type="Proteomes" id="UP000438914"/>
    </source>
</evidence>
<dbReference type="PROSITE" id="PS51658">
    <property type="entry name" value="BFN"/>
    <property type="match status" value="1"/>
</dbReference>
<protein>
    <submittedName>
        <fullName evidence="3">Bifunctional nuclease</fullName>
    </submittedName>
</protein>
<dbReference type="RefSeq" id="WP_154534415.1">
    <property type="nucleotide sequence ID" value="NZ_VUNG01000022.1"/>
</dbReference>
<evidence type="ECO:0000313" key="3">
    <source>
        <dbReference type="EMBL" id="MST84827.1"/>
    </source>
</evidence>
<dbReference type="Proteomes" id="UP000438914">
    <property type="component" value="Unassembled WGS sequence"/>
</dbReference>
<comment type="caution">
    <text evidence="3">The sequence shown here is derived from an EMBL/GenBank/DDBJ whole genome shotgun (WGS) entry which is preliminary data.</text>
</comment>
<gene>
    <name evidence="3" type="ORF">FYJ73_09135</name>
</gene>
<keyword evidence="4" id="KW-1185">Reference proteome</keyword>
<reference evidence="3 4" key="1">
    <citation type="submission" date="2019-08" db="EMBL/GenBank/DDBJ databases">
        <title>In-depth cultivation of the pig gut microbiome towards novel bacterial diversity and tailored functional studies.</title>
        <authorList>
            <person name="Wylensek D."/>
            <person name="Hitch T.C.A."/>
            <person name="Clavel T."/>
        </authorList>
    </citation>
    <scope>NUCLEOTIDE SEQUENCE [LARGE SCALE GENOMIC DNA]</scope>
    <source>
        <strain evidence="3 4">LKV-178-WT-2A</strain>
    </source>
</reference>
<dbReference type="EMBL" id="VUNG01000022">
    <property type="protein sequence ID" value="MST84827.1"/>
    <property type="molecule type" value="Genomic_DNA"/>
</dbReference>
<name>A0A7K0KFW2_9BACT</name>
<proteinExistence type="predicted"/>
<organism evidence="3 4">
    <name type="scientific">Hallella mizrahii</name>
    <dbReference type="NCBI Taxonomy" id="2606637"/>
    <lineage>
        <taxon>Bacteria</taxon>
        <taxon>Pseudomonadati</taxon>
        <taxon>Bacteroidota</taxon>
        <taxon>Bacteroidia</taxon>
        <taxon>Bacteroidales</taxon>
        <taxon>Prevotellaceae</taxon>
        <taxon>Hallella</taxon>
    </lineage>
</organism>
<sequence>MASIQLKFQAAAEVNGKEQDGLLLLSDQEQQRQLVITCSRKILKEITERKSNDINNDDIAKILWEMIHWQTSLELSVRINTLEDGIYKALLINEENQFSLPINADTAILLSIVSHNEIPIFMDAALFRRQSSVYQPNAKGLQLPLNILSEPMLHNLLDNAVKTERYEIASELRDELKKREEEDKKRSQEDKDKAENAQ</sequence>
<dbReference type="AlphaFoldDB" id="A0A7K0KFW2"/>
<evidence type="ECO:0000256" key="1">
    <source>
        <dbReference type="SAM" id="MobiDB-lite"/>
    </source>
</evidence>
<dbReference type="GO" id="GO:0004518">
    <property type="term" value="F:nuclease activity"/>
    <property type="evidence" value="ECO:0007669"/>
    <property type="project" value="InterPro"/>
</dbReference>
<accession>A0A7K0KFW2</accession>
<feature type="domain" description="BFN" evidence="2">
    <location>
        <begin position="3"/>
        <end position="134"/>
    </location>
</feature>
<evidence type="ECO:0000259" key="2">
    <source>
        <dbReference type="PROSITE" id="PS51658"/>
    </source>
</evidence>
<feature type="region of interest" description="Disordered" evidence="1">
    <location>
        <begin position="173"/>
        <end position="198"/>
    </location>
</feature>